<dbReference type="InterPro" id="IPR007502">
    <property type="entry name" value="Helicase-assoc_dom"/>
</dbReference>
<gene>
    <name evidence="8" type="ORF">DFR29_111130</name>
</gene>
<keyword evidence="4" id="KW-0067">ATP-binding</keyword>
<dbReference type="InterPro" id="IPR027417">
    <property type="entry name" value="P-loop_NTPase"/>
</dbReference>
<dbReference type="Proteomes" id="UP000295293">
    <property type="component" value="Unassembled WGS sequence"/>
</dbReference>
<evidence type="ECO:0000256" key="5">
    <source>
        <dbReference type="SAM" id="MobiDB-lite"/>
    </source>
</evidence>
<dbReference type="Gene3D" id="3.40.50.300">
    <property type="entry name" value="P-loop containing nucleotide triphosphate hydrolases"/>
    <property type="match status" value="2"/>
</dbReference>
<evidence type="ECO:0000259" key="6">
    <source>
        <dbReference type="PROSITE" id="PS51192"/>
    </source>
</evidence>
<comment type="caution">
    <text evidence="8">The sequence shown here is derived from an EMBL/GenBank/DDBJ whole genome shotgun (WGS) entry which is preliminary data.</text>
</comment>
<dbReference type="FunFam" id="3.40.50.300:FF:002125">
    <property type="entry name" value="ATP-dependent helicase HrpB"/>
    <property type="match status" value="1"/>
</dbReference>
<dbReference type="SMART" id="SM00487">
    <property type="entry name" value="DEXDc"/>
    <property type="match status" value="1"/>
</dbReference>
<dbReference type="Pfam" id="PF00271">
    <property type="entry name" value="Helicase_C"/>
    <property type="match status" value="1"/>
</dbReference>
<feature type="domain" description="Helicase C-terminal" evidence="7">
    <location>
        <begin position="200"/>
        <end position="373"/>
    </location>
</feature>
<protein>
    <submittedName>
        <fullName evidence="8">ATP-dependent helicase HrpB</fullName>
    </submittedName>
</protein>
<reference evidence="8 9" key="1">
    <citation type="submission" date="2019-03" db="EMBL/GenBank/DDBJ databases">
        <title>Genomic Encyclopedia of Type Strains, Phase IV (KMG-IV): sequencing the most valuable type-strain genomes for metagenomic binning, comparative biology and taxonomic classification.</title>
        <authorList>
            <person name="Goeker M."/>
        </authorList>
    </citation>
    <scope>NUCLEOTIDE SEQUENCE [LARGE SCALE GENOMIC DNA]</scope>
    <source>
        <strain evidence="8 9">DSM 21667</strain>
    </source>
</reference>
<keyword evidence="1" id="KW-0547">Nucleotide-binding</keyword>
<dbReference type="PROSITE" id="PS51192">
    <property type="entry name" value="HELICASE_ATP_BIND_1"/>
    <property type="match status" value="1"/>
</dbReference>
<dbReference type="Pfam" id="PF04408">
    <property type="entry name" value="WHD_HA2"/>
    <property type="match status" value="1"/>
</dbReference>
<dbReference type="SUPFAM" id="SSF52540">
    <property type="entry name" value="P-loop containing nucleoside triphosphate hydrolases"/>
    <property type="match status" value="1"/>
</dbReference>
<dbReference type="Pfam" id="PF08482">
    <property type="entry name" value="HrpB_C"/>
    <property type="match status" value="1"/>
</dbReference>
<evidence type="ECO:0000256" key="2">
    <source>
        <dbReference type="ARBA" id="ARBA00022801"/>
    </source>
</evidence>
<evidence type="ECO:0000313" key="9">
    <source>
        <dbReference type="Proteomes" id="UP000295293"/>
    </source>
</evidence>
<dbReference type="InterPro" id="IPR001650">
    <property type="entry name" value="Helicase_C-like"/>
</dbReference>
<dbReference type="Gene3D" id="1.20.120.1080">
    <property type="match status" value="1"/>
</dbReference>
<dbReference type="AlphaFoldDB" id="A0A4R6YSN7"/>
<dbReference type="InterPro" id="IPR014001">
    <property type="entry name" value="Helicase_ATP-bd"/>
</dbReference>
<dbReference type="RefSeq" id="WP_243746094.1">
    <property type="nucleotide sequence ID" value="NZ_SNZH01000011.1"/>
</dbReference>
<feature type="region of interest" description="Disordered" evidence="5">
    <location>
        <begin position="811"/>
        <end position="836"/>
    </location>
</feature>
<dbReference type="GO" id="GO:0016787">
    <property type="term" value="F:hydrolase activity"/>
    <property type="evidence" value="ECO:0007669"/>
    <property type="project" value="UniProtKB-KW"/>
</dbReference>
<evidence type="ECO:0000256" key="3">
    <source>
        <dbReference type="ARBA" id="ARBA00022806"/>
    </source>
</evidence>
<keyword evidence="3 8" id="KW-0347">Helicase</keyword>
<organism evidence="8 9">
    <name type="scientific">Tahibacter aquaticus</name>
    <dbReference type="NCBI Taxonomy" id="520092"/>
    <lineage>
        <taxon>Bacteria</taxon>
        <taxon>Pseudomonadati</taxon>
        <taxon>Pseudomonadota</taxon>
        <taxon>Gammaproteobacteria</taxon>
        <taxon>Lysobacterales</taxon>
        <taxon>Rhodanobacteraceae</taxon>
        <taxon>Tahibacter</taxon>
    </lineage>
</organism>
<dbReference type="EMBL" id="SNZH01000011">
    <property type="protein sequence ID" value="TDR41218.1"/>
    <property type="molecule type" value="Genomic_DNA"/>
</dbReference>
<dbReference type="GO" id="GO:0005524">
    <property type="term" value="F:ATP binding"/>
    <property type="evidence" value="ECO:0007669"/>
    <property type="project" value="UniProtKB-KW"/>
</dbReference>
<dbReference type="CDD" id="cd17990">
    <property type="entry name" value="DEXHc_HrpB"/>
    <property type="match status" value="1"/>
</dbReference>
<proteinExistence type="predicted"/>
<evidence type="ECO:0000256" key="4">
    <source>
        <dbReference type="ARBA" id="ARBA00022840"/>
    </source>
</evidence>
<sequence>MSTPSPVDFPIHEILPSLLATLAAGSRAVLEAPPGAGKTTQVPLALLDQPWLQGRKILLLEPRRIAARAAAEFMSRQLGEEVGTTVGYRIRFEAKVSAATRIEVVTEGILTRLLQGDPELSAVGAILFDEFHERHLQGDLGAALALDVQSTLRPDLRLLVMSATLDGERIARWLDAPRLTSAGRSFPVEVSYPAARGNEDVLLQLRRVAEQALAETDGDILVFLPGKREIDKARGLLSSIVDNWSGLQLLALHGELPLQEQRAALAPAAAGTRRIVLATNVAESSVTLPGIRAVIDLGQAREPRFDPNSGFTKLQTVAISQASADQRAGRAGRVAAGRAYRLWPQSQRLEPSRRPELEQVELSSLALELAAWGADALPWLDVPPAGNLAQARELLVLLGALDANRRITALGRKMLELGATPRLAAAALRAPSKHQALVADLLAAVEARSPLRGEAGRSDDFRQRIAALQAWRRDGARAAREADIGALSGLEQASSGWRRRLRSAAAAREAGDAHAIGDLLLHAFPDRVARQDAANPRRYALSNGRGARLHENTALYGEPWLIALDLRAEDKDSLILSAAPFDADLLERDFPERFGNHRVVRWNQAKRAVEAFEERRFAALLIARRQVAVTSADAVPALLSAVREGGLELLPWSDNARELRGRVQALREWCPEIGLPDVSDEALLLRLDEWLAPYLQGKSRLDALRADELSQALSAMLDFEQRRALDAQAPVTIRVPSGNERRIEYVAGQPPVLAVKLQELFGLADTPRIAQGRVPLTLHLLSPAQRPIQVTQDLKGFWERTYPEVKKEMKGRYPRHPWPDDPWTATATARAKPRGT</sequence>
<feature type="domain" description="Helicase ATP-binding" evidence="6">
    <location>
        <begin position="19"/>
        <end position="183"/>
    </location>
</feature>
<evidence type="ECO:0000256" key="1">
    <source>
        <dbReference type="ARBA" id="ARBA00022741"/>
    </source>
</evidence>
<dbReference type="CDD" id="cd18791">
    <property type="entry name" value="SF2_C_RHA"/>
    <property type="match status" value="1"/>
</dbReference>
<dbReference type="GO" id="GO:0003676">
    <property type="term" value="F:nucleic acid binding"/>
    <property type="evidence" value="ECO:0007669"/>
    <property type="project" value="InterPro"/>
</dbReference>
<keyword evidence="2" id="KW-0378">Hydrolase</keyword>
<dbReference type="InterPro" id="IPR011545">
    <property type="entry name" value="DEAD/DEAH_box_helicase_dom"/>
</dbReference>
<keyword evidence="9" id="KW-1185">Reference proteome</keyword>
<dbReference type="PROSITE" id="PS51194">
    <property type="entry name" value="HELICASE_CTER"/>
    <property type="match status" value="1"/>
</dbReference>
<dbReference type="Pfam" id="PF00270">
    <property type="entry name" value="DEAD"/>
    <property type="match status" value="1"/>
</dbReference>
<dbReference type="InterPro" id="IPR049614">
    <property type="entry name" value="HrpB_DEXH"/>
</dbReference>
<dbReference type="GO" id="GO:0004386">
    <property type="term" value="F:helicase activity"/>
    <property type="evidence" value="ECO:0007669"/>
    <property type="project" value="UniProtKB-KW"/>
</dbReference>
<dbReference type="PIRSF" id="PIRSF005496">
    <property type="entry name" value="ATP_hel_hrpB"/>
    <property type="match status" value="1"/>
</dbReference>
<dbReference type="InterPro" id="IPR010225">
    <property type="entry name" value="HrpB"/>
</dbReference>
<evidence type="ECO:0000259" key="7">
    <source>
        <dbReference type="PROSITE" id="PS51194"/>
    </source>
</evidence>
<name>A0A4R6YSN7_9GAMM</name>
<evidence type="ECO:0000313" key="8">
    <source>
        <dbReference type="EMBL" id="TDR41218.1"/>
    </source>
</evidence>
<dbReference type="NCBIfam" id="TIGR01970">
    <property type="entry name" value="DEAH_box_HrpB"/>
    <property type="match status" value="1"/>
</dbReference>
<dbReference type="PANTHER" id="PTHR43519:SF1">
    <property type="entry name" value="ATP-DEPENDENT RNA HELICASE HRPB"/>
    <property type="match status" value="1"/>
</dbReference>
<accession>A0A4R6YSN7</accession>
<dbReference type="SMART" id="SM00847">
    <property type="entry name" value="HA2"/>
    <property type="match status" value="1"/>
</dbReference>
<dbReference type="SMART" id="SM00490">
    <property type="entry name" value="HELICc"/>
    <property type="match status" value="1"/>
</dbReference>
<dbReference type="InterPro" id="IPR048333">
    <property type="entry name" value="HA2_WH"/>
</dbReference>
<dbReference type="PANTHER" id="PTHR43519">
    <property type="entry name" value="ATP-DEPENDENT RNA HELICASE HRPB"/>
    <property type="match status" value="1"/>
</dbReference>
<dbReference type="InterPro" id="IPR013689">
    <property type="entry name" value="RNA_helicase_ATP-dep_HrpB_C"/>
</dbReference>